<keyword evidence="4 7" id="KW-0862">Zinc</keyword>
<dbReference type="GO" id="GO:0005681">
    <property type="term" value="C:spliceosomal complex"/>
    <property type="evidence" value="ECO:0007669"/>
    <property type="project" value="UniProtKB-KW"/>
</dbReference>
<keyword evidence="7" id="KW-0539">Nucleus</keyword>
<dbReference type="PROSITE" id="PS50102">
    <property type="entry name" value="RRM"/>
    <property type="match status" value="1"/>
</dbReference>
<comment type="similarity">
    <text evidence="7">Belongs to the BBP/SF1 family.</text>
</comment>
<feature type="region of interest" description="Disordered" evidence="8">
    <location>
        <begin position="734"/>
        <end position="759"/>
    </location>
</feature>
<evidence type="ECO:0000256" key="1">
    <source>
        <dbReference type="ARBA" id="ARBA00022723"/>
    </source>
</evidence>
<name>A0A7J0ECX0_9ERIC</name>
<keyword evidence="2" id="KW-0677">Repeat</keyword>
<evidence type="ECO:0000256" key="8">
    <source>
        <dbReference type="SAM" id="MobiDB-lite"/>
    </source>
</evidence>
<dbReference type="InterPro" id="IPR035979">
    <property type="entry name" value="RBD_domain_sf"/>
</dbReference>
<dbReference type="Pfam" id="PF00076">
    <property type="entry name" value="RRM_1"/>
    <property type="match status" value="1"/>
</dbReference>
<dbReference type="GO" id="GO:0045131">
    <property type="term" value="F:pre-mRNA branch point binding"/>
    <property type="evidence" value="ECO:0007669"/>
    <property type="project" value="UniProtKB-UniRule"/>
</dbReference>
<dbReference type="InterPro" id="IPR012677">
    <property type="entry name" value="Nucleotide-bd_a/b_plait_sf"/>
</dbReference>
<dbReference type="EMBL" id="BJWL01000003">
    <property type="protein sequence ID" value="GFY84230.1"/>
    <property type="molecule type" value="Genomic_DNA"/>
</dbReference>
<evidence type="ECO:0000256" key="4">
    <source>
        <dbReference type="ARBA" id="ARBA00022833"/>
    </source>
</evidence>
<dbReference type="FunFam" id="3.30.70.330:FF:000383">
    <property type="entry name" value="Sex lethal, isoform D"/>
    <property type="match status" value="1"/>
</dbReference>
<dbReference type="GO" id="GO:0003729">
    <property type="term" value="F:mRNA binding"/>
    <property type="evidence" value="ECO:0007669"/>
    <property type="project" value="UniProtKB-ARBA"/>
</dbReference>
<dbReference type="Proteomes" id="UP000585474">
    <property type="component" value="Unassembled WGS sequence"/>
</dbReference>
<dbReference type="InterPro" id="IPR047086">
    <property type="entry name" value="SF1-HH_sf"/>
</dbReference>
<keyword evidence="7" id="KW-0747">Spliceosome</keyword>
<comment type="subcellular location">
    <subcellularLocation>
        <location evidence="7">Nucleus</location>
    </subcellularLocation>
</comment>
<feature type="compositionally biased region" description="Polar residues" evidence="8">
    <location>
        <begin position="111"/>
        <end position="129"/>
    </location>
</feature>
<dbReference type="GO" id="GO:0009967">
    <property type="term" value="P:positive regulation of signal transduction"/>
    <property type="evidence" value="ECO:0007669"/>
    <property type="project" value="UniProtKB-ARBA"/>
</dbReference>
<dbReference type="SUPFAM" id="SSF57756">
    <property type="entry name" value="Retrovirus zinc finger-like domains"/>
    <property type="match status" value="1"/>
</dbReference>
<dbReference type="Pfam" id="PF16275">
    <property type="entry name" value="SF1-HH"/>
    <property type="match status" value="1"/>
</dbReference>
<sequence>MGGHKTSYNTSTKDYYSRFQVNVSKDVLSEVPDEELIEETVVEYVSGSDDSGEPEEQPEEDGEEDPEEVPEEDEDEDPEGDPEEDPEEDEEDLEEESSVEPDEESTEESKVSFQSGIDGTDHQSGCTQNHSKENKRPLDATASYSNGEAGEGNETSERCSRWEAYPEQDESVSKPQEHSGSSGKRRRSRWDAQPEQDGDTSEGNETSKRRKTRWASDVSHLKMLGPLQLPDFVKDFTESVSDPEIQKLKVRLSDINSKLLSPELHDDRSEKERSPSPKPVYNNLGIRINTREVRLREKLIKQRQRVISKLIKKNPTFKAPPDYKPLKLFKKLYIPEKEYPTYNFIGLIMGPRGNTQKKLEQETGAKILLRGKGSKAPNKPDISDGDDLHVLIKAETQFSLDAAVKMVEKLLIPVDEGMNDHKRAQLEELAKMNGTYRGGNVCSVCKEVGHKQYACPRQKSTFKMAIACEKCGSLCHFTPSCPLIASPQVGNSLSASSGLGSGSNPIPSTKAKPNREISNSKLYVGYLPQSVDENRLRELFCLFGKIIDVKVIKDRNTGLSKGYGFVNFESSGDAAMAVTHMNGHKMEGKMLAVRVAGCPPPAGALSVMKHLPMYPGPLAAIPAEGPSQTTWPGPPGSMLPEAQVSYPKNEGLGWPSSISSGHSSLLPESKAVDILPSSVSSHMGSKLASSLESVYRYPNQIPAQSPALPSQFPGAPDYHGSQLLSYSATPTLKPSPPLHFSQTPDGSSNPYWPRSQLPW</sequence>
<protein>
    <recommendedName>
        <fullName evidence="7">Branchpoint-bridging protein</fullName>
    </recommendedName>
</protein>
<evidence type="ECO:0000313" key="10">
    <source>
        <dbReference type="EMBL" id="GFY84230.1"/>
    </source>
</evidence>
<gene>
    <name evidence="10" type="ORF">Acr_03g0010040</name>
</gene>
<dbReference type="InterPro" id="IPR000504">
    <property type="entry name" value="RRM_dom"/>
</dbReference>
<dbReference type="InterPro" id="IPR004087">
    <property type="entry name" value="KH_dom"/>
</dbReference>
<feature type="compositionally biased region" description="Polar residues" evidence="8">
    <location>
        <begin position="740"/>
        <end position="750"/>
    </location>
</feature>
<accession>A0A7J0ECX0</accession>
<dbReference type="GO" id="GO:0010629">
    <property type="term" value="P:negative regulation of gene expression"/>
    <property type="evidence" value="ECO:0007669"/>
    <property type="project" value="UniProtKB-ARBA"/>
</dbReference>
<feature type="domain" description="RRM" evidence="9">
    <location>
        <begin position="520"/>
        <end position="598"/>
    </location>
</feature>
<organism evidence="10 11">
    <name type="scientific">Actinidia rufa</name>
    <dbReference type="NCBI Taxonomy" id="165716"/>
    <lineage>
        <taxon>Eukaryota</taxon>
        <taxon>Viridiplantae</taxon>
        <taxon>Streptophyta</taxon>
        <taxon>Embryophyta</taxon>
        <taxon>Tracheophyta</taxon>
        <taxon>Spermatophyta</taxon>
        <taxon>Magnoliopsida</taxon>
        <taxon>eudicotyledons</taxon>
        <taxon>Gunneridae</taxon>
        <taxon>Pentapetalae</taxon>
        <taxon>asterids</taxon>
        <taxon>Ericales</taxon>
        <taxon>Actinidiaceae</taxon>
        <taxon>Actinidia</taxon>
    </lineage>
</organism>
<dbReference type="GO" id="GO:0008270">
    <property type="term" value="F:zinc ion binding"/>
    <property type="evidence" value="ECO:0007669"/>
    <property type="project" value="UniProtKB-UniRule"/>
</dbReference>
<dbReference type="Pfam" id="PF22675">
    <property type="entry name" value="KH-I_KHDC4-BBP"/>
    <property type="match status" value="1"/>
</dbReference>
<dbReference type="SUPFAM" id="SSF54791">
    <property type="entry name" value="Eukaryotic type KH-domain (KH-domain type I)"/>
    <property type="match status" value="1"/>
</dbReference>
<dbReference type="Gene3D" id="6.10.140.1790">
    <property type="match status" value="1"/>
</dbReference>
<evidence type="ECO:0000256" key="6">
    <source>
        <dbReference type="PROSITE-ProRule" id="PRU00176"/>
    </source>
</evidence>
<dbReference type="Gene3D" id="4.10.60.10">
    <property type="entry name" value="Zinc finger, CCHC-type"/>
    <property type="match status" value="1"/>
</dbReference>
<dbReference type="SMART" id="SM00360">
    <property type="entry name" value="RRM"/>
    <property type="match status" value="1"/>
</dbReference>
<dbReference type="PROSITE" id="PS50084">
    <property type="entry name" value="KH_TYPE_1"/>
    <property type="match status" value="1"/>
</dbReference>
<feature type="region of interest" description="Disordered" evidence="8">
    <location>
        <begin position="42"/>
        <end position="215"/>
    </location>
</feature>
<feature type="region of interest" description="Disordered" evidence="8">
    <location>
        <begin position="262"/>
        <end position="282"/>
    </location>
</feature>
<keyword evidence="7" id="KW-0507">mRNA processing</keyword>
<keyword evidence="7" id="KW-0508">mRNA splicing</keyword>
<dbReference type="PANTHER" id="PTHR11208">
    <property type="entry name" value="RNA-BINDING PROTEIN RELATED"/>
    <property type="match status" value="1"/>
</dbReference>
<keyword evidence="3 7" id="KW-0863">Zinc-finger</keyword>
<dbReference type="InterPro" id="IPR036612">
    <property type="entry name" value="KH_dom_type_1_sf"/>
</dbReference>
<dbReference type="CDD" id="cd02395">
    <property type="entry name" value="KH-I_BBP"/>
    <property type="match status" value="1"/>
</dbReference>
<keyword evidence="11" id="KW-1185">Reference proteome</keyword>
<evidence type="ECO:0000313" key="11">
    <source>
        <dbReference type="Proteomes" id="UP000585474"/>
    </source>
</evidence>
<dbReference type="Gene3D" id="3.30.70.330">
    <property type="match status" value="1"/>
</dbReference>
<proteinExistence type="inferred from homology"/>
<dbReference type="SMART" id="SM00322">
    <property type="entry name" value="KH"/>
    <property type="match status" value="1"/>
</dbReference>
<comment type="caution">
    <text evidence="10">The sequence shown here is derived from an EMBL/GenBank/DDBJ whole genome shotgun (WGS) entry which is preliminary data.</text>
</comment>
<dbReference type="GO" id="GO:0005737">
    <property type="term" value="C:cytoplasm"/>
    <property type="evidence" value="ECO:0007669"/>
    <property type="project" value="UniProtKB-ARBA"/>
</dbReference>
<comment type="function">
    <text evidence="7">Necessary for the splicing of pre-mRNA. Has a role in the recognition of the branch site (5'-UACUAAC-3'), the pyrimidine tract and the 3'-splice site at the 3'-end of introns.</text>
</comment>
<dbReference type="PANTHER" id="PTHR11208:SF45">
    <property type="entry name" value="SPLICING FACTOR 1"/>
    <property type="match status" value="1"/>
</dbReference>
<dbReference type="InterPro" id="IPR055256">
    <property type="entry name" value="KH_1_KHDC4/BBP-like"/>
</dbReference>
<keyword evidence="1 7" id="KW-0479">Metal-binding</keyword>
<evidence type="ECO:0000256" key="3">
    <source>
        <dbReference type="ARBA" id="ARBA00022771"/>
    </source>
</evidence>
<evidence type="ECO:0000256" key="7">
    <source>
        <dbReference type="RuleBase" id="RU367126"/>
    </source>
</evidence>
<dbReference type="SUPFAM" id="SSF54928">
    <property type="entry name" value="RNA-binding domain, RBD"/>
    <property type="match status" value="1"/>
</dbReference>
<evidence type="ECO:0000256" key="2">
    <source>
        <dbReference type="ARBA" id="ARBA00022737"/>
    </source>
</evidence>
<dbReference type="Gene3D" id="3.30.1370.10">
    <property type="entry name" value="K Homology domain, type 1"/>
    <property type="match status" value="1"/>
</dbReference>
<feature type="compositionally biased region" description="Acidic residues" evidence="8">
    <location>
        <begin position="50"/>
        <end position="106"/>
    </location>
</feature>
<dbReference type="InterPro" id="IPR045071">
    <property type="entry name" value="BBP-like"/>
</dbReference>
<dbReference type="GO" id="GO:0048024">
    <property type="term" value="P:regulation of mRNA splicing, via spliceosome"/>
    <property type="evidence" value="ECO:0007669"/>
    <property type="project" value="TreeGrafter"/>
</dbReference>
<keyword evidence="5 6" id="KW-0694">RNA-binding</keyword>
<dbReference type="GO" id="GO:0000398">
    <property type="term" value="P:mRNA splicing, via spliceosome"/>
    <property type="evidence" value="ECO:0007669"/>
    <property type="project" value="UniProtKB-UniRule"/>
</dbReference>
<reference evidence="10 11" key="1">
    <citation type="submission" date="2019-07" db="EMBL/GenBank/DDBJ databases">
        <title>De Novo Assembly of kiwifruit Actinidia rufa.</title>
        <authorList>
            <person name="Sugita-Konishi S."/>
            <person name="Sato K."/>
            <person name="Mori E."/>
            <person name="Abe Y."/>
            <person name="Kisaki G."/>
            <person name="Hamano K."/>
            <person name="Suezawa K."/>
            <person name="Otani M."/>
            <person name="Fukuda T."/>
            <person name="Manabe T."/>
            <person name="Gomi K."/>
            <person name="Tabuchi M."/>
            <person name="Akimitsu K."/>
            <person name="Kataoka I."/>
        </authorList>
    </citation>
    <scope>NUCLEOTIDE SEQUENCE [LARGE SCALE GENOMIC DNA]</scope>
    <source>
        <strain evidence="11">cv. Fuchu</strain>
    </source>
</reference>
<evidence type="ECO:0000259" key="9">
    <source>
        <dbReference type="PROSITE" id="PS50102"/>
    </source>
</evidence>
<dbReference type="InterPro" id="IPR036875">
    <property type="entry name" value="Znf_CCHC_sf"/>
</dbReference>
<feature type="compositionally biased region" description="Basic and acidic residues" evidence="8">
    <location>
        <begin position="263"/>
        <end position="275"/>
    </location>
</feature>
<dbReference type="InterPro" id="IPR032570">
    <property type="entry name" value="SF1-HH"/>
</dbReference>
<evidence type="ECO:0000256" key="5">
    <source>
        <dbReference type="ARBA" id="ARBA00022884"/>
    </source>
</evidence>
<dbReference type="OrthoDB" id="10021397at2759"/>
<dbReference type="AlphaFoldDB" id="A0A7J0ECX0"/>